<feature type="domain" description="FCP1 homology" evidence="2">
    <location>
        <begin position="1"/>
        <end position="221"/>
    </location>
</feature>
<dbReference type="SMART" id="SM00577">
    <property type="entry name" value="CPDc"/>
    <property type="match status" value="1"/>
</dbReference>
<feature type="transmembrane region" description="Helical" evidence="1">
    <location>
        <begin position="62"/>
        <end position="82"/>
    </location>
</feature>
<comment type="function">
    <text evidence="1">Essential component of the TIM23 complex, a complex that mediates the translocation of transit peptide-containing proteins across the mitochondrial inner membrane.</text>
</comment>
<evidence type="ECO:0000259" key="2">
    <source>
        <dbReference type="PROSITE" id="PS50969"/>
    </source>
</evidence>
<dbReference type="InterPro" id="IPR004274">
    <property type="entry name" value="FCP1_dom"/>
</dbReference>
<comment type="similarity">
    <text evidence="1">Belongs to the TIM50 family.</text>
</comment>
<evidence type="ECO:0000313" key="4">
    <source>
        <dbReference type="Proteomes" id="UP000324629"/>
    </source>
</evidence>
<name>A0A5J4NWR8_9TREM</name>
<gene>
    <name evidence="3" type="ORF">DEA37_0003663</name>
</gene>
<dbReference type="AlphaFoldDB" id="A0A5J4NWR8"/>
<dbReference type="InterPro" id="IPR036412">
    <property type="entry name" value="HAD-like_sf"/>
</dbReference>
<dbReference type="GO" id="GO:0015031">
    <property type="term" value="P:protein transport"/>
    <property type="evidence" value="ECO:0007669"/>
    <property type="project" value="UniProtKB-KW"/>
</dbReference>
<accession>A0A5J4NWR8</accession>
<comment type="subcellular location">
    <subcellularLocation>
        <location evidence="1">Mitochondrion inner membrane</location>
        <topology evidence="1">Single-pass membrane protein</topology>
    </subcellularLocation>
</comment>
<proteinExistence type="inferred from homology"/>
<keyword evidence="1" id="KW-0472">Membrane</keyword>
<organism evidence="3 4">
    <name type="scientific">Paragonimus westermani</name>
    <dbReference type="NCBI Taxonomy" id="34504"/>
    <lineage>
        <taxon>Eukaryota</taxon>
        <taxon>Metazoa</taxon>
        <taxon>Spiralia</taxon>
        <taxon>Lophotrochozoa</taxon>
        <taxon>Platyhelminthes</taxon>
        <taxon>Trematoda</taxon>
        <taxon>Digenea</taxon>
        <taxon>Plagiorchiida</taxon>
        <taxon>Troglotremata</taxon>
        <taxon>Troglotrematidae</taxon>
        <taxon>Paragonimus</taxon>
    </lineage>
</organism>
<dbReference type="Proteomes" id="UP000324629">
    <property type="component" value="Unassembled WGS sequence"/>
</dbReference>
<dbReference type="EMBL" id="QNGE01000574">
    <property type="protein sequence ID" value="KAA3679971.1"/>
    <property type="molecule type" value="Genomic_DNA"/>
</dbReference>
<dbReference type="SUPFAM" id="SSF56784">
    <property type="entry name" value="HAD-like"/>
    <property type="match status" value="1"/>
</dbReference>
<evidence type="ECO:0000313" key="3">
    <source>
        <dbReference type="EMBL" id="KAA3679971.1"/>
    </source>
</evidence>
<comment type="caution">
    <text evidence="3">The sequence shown here is derived from an EMBL/GenBank/DDBJ whole genome shotgun (WGS) entry which is preliminary data.</text>
</comment>
<comment type="subunit">
    <text evidence="1">Component of the TIM23 complex.</text>
</comment>
<keyword evidence="1" id="KW-0496">Mitochondrion</keyword>
<dbReference type="Pfam" id="PF03031">
    <property type="entry name" value="NIF"/>
    <property type="match status" value="1"/>
</dbReference>
<dbReference type="PANTHER" id="PTHR12210">
    <property type="entry name" value="DULLARD PROTEIN PHOSPHATASE"/>
    <property type="match status" value="1"/>
</dbReference>
<keyword evidence="1" id="KW-0812">Transmembrane</keyword>
<keyword evidence="1" id="KW-0653">Protein transport</keyword>
<evidence type="ECO:0000256" key="1">
    <source>
        <dbReference type="RuleBase" id="RU365079"/>
    </source>
</evidence>
<dbReference type="CDD" id="cd07521">
    <property type="entry name" value="HAD_FCP1-like"/>
    <property type="match status" value="1"/>
</dbReference>
<sequence length="284" mass="32045">MIAAFRGVYASSRSVLAVCPCITNRGIRLSFSATHSGSQASSDFPEGSQQSSTWGGKNAWKLGFLGLACSGLFGVGFAIALWGPPEKLDDGTASIKDPVSEKLLPDPVQPPYYQPPYTLVLEINDILVHPDWKTGGPVLMQMDPQGQYVHYRLFREATRYQNGKHIKDLSCLNRDLSRVILVDWDPDAAKLQPRNALIVKRWQGDESDRELVDLAAFLRMLAMGNVEDIRLVLDFYRESDDPLALFRERHEQLMEEQAKRKEETERAVLRRPRSRFSFSGMSRA</sequence>
<reference evidence="3 4" key="1">
    <citation type="journal article" date="2019" name="Gigascience">
        <title>Whole-genome sequence of the oriental lung fluke Paragonimus westermani.</title>
        <authorList>
            <person name="Oey H."/>
            <person name="Zakrzewski M."/>
            <person name="Narain K."/>
            <person name="Devi K.R."/>
            <person name="Agatsuma T."/>
            <person name="Nawaratna S."/>
            <person name="Gobert G.N."/>
            <person name="Jones M.K."/>
            <person name="Ragan M.A."/>
            <person name="McManus D.P."/>
            <person name="Krause L."/>
        </authorList>
    </citation>
    <scope>NUCLEOTIDE SEQUENCE [LARGE SCALE GENOMIC DNA]</scope>
    <source>
        <strain evidence="3 4">IND2009</strain>
    </source>
</reference>
<keyword evidence="1" id="KW-0811">Translocation</keyword>
<dbReference type="InterPro" id="IPR050365">
    <property type="entry name" value="TIM50"/>
</dbReference>
<dbReference type="Gene3D" id="3.40.50.1000">
    <property type="entry name" value="HAD superfamily/HAD-like"/>
    <property type="match status" value="1"/>
</dbReference>
<dbReference type="InterPro" id="IPR023214">
    <property type="entry name" value="HAD_sf"/>
</dbReference>
<keyword evidence="1" id="KW-0809">Transit peptide</keyword>
<keyword evidence="1" id="KW-1133">Transmembrane helix</keyword>
<keyword evidence="1" id="KW-0813">Transport</keyword>
<dbReference type="PROSITE" id="PS50969">
    <property type="entry name" value="FCP1"/>
    <property type="match status" value="1"/>
</dbReference>
<protein>
    <recommendedName>
        <fullName evidence="1">Mitochondrial import inner membrane translocase subunit TIM50</fullName>
    </recommendedName>
</protein>
<dbReference type="GO" id="GO:0005744">
    <property type="term" value="C:TIM23 mitochondrial import inner membrane translocase complex"/>
    <property type="evidence" value="ECO:0007669"/>
    <property type="project" value="UniProtKB-UniRule"/>
</dbReference>
<keyword evidence="4" id="KW-1185">Reference proteome</keyword>